<protein>
    <submittedName>
        <fullName evidence="2">Competence protein ComEA</fullName>
    </submittedName>
</protein>
<sequence length="302" mass="34884">MKKFALFFKLTAHEQRGFLVVLFVIVLLQMGPLFHRAFFQSNGSALEDLVSFDEAKPQGSSDRYAENLADYHPELRHPKSHVLKPFDPNGLPEEQWRLMGFSDKQIRVIKNYEKKGGRFYRASDVKKIYAISESDFQRISPFLRFADESPRNDPRSSTKQWVDAARSASETPVDMNEADTIAWKRLPGIGSVLSKRIVKFRDRLGGFHKIDQLREVYGISEETMARIRSLLLVTNDGVQKLSVNRLSEAELSAHPYISARDARHIVRYREQHGSFQDMADLKKNYALDPDFLLKIEPYLQFN</sequence>
<dbReference type="InterPro" id="IPR010994">
    <property type="entry name" value="RuvA_2-like"/>
</dbReference>
<dbReference type="PANTHER" id="PTHR21180">
    <property type="entry name" value="ENDONUCLEASE/EXONUCLEASE/PHOSPHATASE FAMILY DOMAIN-CONTAINING PROTEIN 1"/>
    <property type="match status" value="1"/>
</dbReference>
<dbReference type="Gene3D" id="1.10.150.320">
    <property type="entry name" value="Photosystem II 12 kDa extrinsic protein"/>
    <property type="match status" value="1"/>
</dbReference>
<reference evidence="3" key="1">
    <citation type="journal article" date="2019" name="Int. J. Syst. Evol. Microbiol.">
        <title>The Global Catalogue of Microorganisms (GCM) 10K type strain sequencing project: providing services to taxonomists for standard genome sequencing and annotation.</title>
        <authorList>
            <consortium name="The Broad Institute Genomics Platform"/>
            <consortium name="The Broad Institute Genome Sequencing Center for Infectious Disease"/>
            <person name="Wu L."/>
            <person name="Ma J."/>
        </authorList>
    </citation>
    <scope>NUCLEOTIDE SEQUENCE [LARGE SCALE GENOMIC DNA]</scope>
    <source>
        <strain evidence="3">CGMCC 1.12966</strain>
    </source>
</reference>
<dbReference type="Pfam" id="PF12836">
    <property type="entry name" value="HHH_3"/>
    <property type="match status" value="2"/>
</dbReference>
<feature type="compositionally biased region" description="Basic and acidic residues" evidence="1">
    <location>
        <begin position="147"/>
        <end position="156"/>
    </location>
</feature>
<organism evidence="2 3">
    <name type="scientific">Sphingobacterium griseoflavum</name>
    <dbReference type="NCBI Taxonomy" id="1474952"/>
    <lineage>
        <taxon>Bacteria</taxon>
        <taxon>Pseudomonadati</taxon>
        <taxon>Bacteroidota</taxon>
        <taxon>Sphingobacteriia</taxon>
        <taxon>Sphingobacteriales</taxon>
        <taxon>Sphingobacteriaceae</taxon>
        <taxon>Sphingobacterium</taxon>
    </lineage>
</organism>
<dbReference type="InterPro" id="IPR051675">
    <property type="entry name" value="Endo/Exo/Phosphatase_dom_1"/>
</dbReference>
<dbReference type="SUPFAM" id="SSF47781">
    <property type="entry name" value="RuvA domain 2-like"/>
    <property type="match status" value="3"/>
</dbReference>
<dbReference type="Gene3D" id="1.10.150.280">
    <property type="entry name" value="AF1531-like domain"/>
    <property type="match status" value="1"/>
</dbReference>
<dbReference type="Proteomes" id="UP000620550">
    <property type="component" value="Unassembled WGS sequence"/>
</dbReference>
<keyword evidence="3" id="KW-1185">Reference proteome</keyword>
<accession>A0ABQ3HUJ5</accession>
<evidence type="ECO:0000256" key="1">
    <source>
        <dbReference type="SAM" id="MobiDB-lite"/>
    </source>
</evidence>
<dbReference type="EMBL" id="BNAF01000001">
    <property type="protein sequence ID" value="GHE23142.1"/>
    <property type="molecule type" value="Genomic_DNA"/>
</dbReference>
<proteinExistence type="predicted"/>
<evidence type="ECO:0000313" key="3">
    <source>
        <dbReference type="Proteomes" id="UP000620550"/>
    </source>
</evidence>
<comment type="caution">
    <text evidence="2">The sequence shown here is derived from an EMBL/GenBank/DDBJ whole genome shotgun (WGS) entry which is preliminary data.</text>
</comment>
<dbReference type="PANTHER" id="PTHR21180:SF32">
    <property type="entry name" value="ENDONUCLEASE_EXONUCLEASE_PHOSPHATASE FAMILY DOMAIN-CONTAINING PROTEIN 1"/>
    <property type="match status" value="1"/>
</dbReference>
<evidence type="ECO:0000313" key="2">
    <source>
        <dbReference type="EMBL" id="GHE23142.1"/>
    </source>
</evidence>
<feature type="region of interest" description="Disordered" evidence="1">
    <location>
        <begin position="147"/>
        <end position="168"/>
    </location>
</feature>
<gene>
    <name evidence="2" type="ORF">GCM10017764_01100</name>
</gene>
<dbReference type="RefSeq" id="WP_189624651.1">
    <property type="nucleotide sequence ID" value="NZ_BNAF01000001.1"/>
</dbReference>
<name>A0ABQ3HUJ5_9SPHI</name>